<feature type="transmembrane region" description="Helical" evidence="8">
    <location>
        <begin position="219"/>
        <end position="240"/>
    </location>
</feature>
<dbReference type="PANTHER" id="PTHR42718:SF9">
    <property type="entry name" value="MAJOR FACILITATOR SUPERFAMILY MULTIDRUG TRANSPORTER MFSC"/>
    <property type="match status" value="1"/>
</dbReference>
<dbReference type="Gene3D" id="1.20.1720.10">
    <property type="entry name" value="Multidrug resistance protein D"/>
    <property type="match status" value="1"/>
</dbReference>
<evidence type="ECO:0000256" key="6">
    <source>
        <dbReference type="ARBA" id="ARBA00022989"/>
    </source>
</evidence>
<dbReference type="PANTHER" id="PTHR42718">
    <property type="entry name" value="MAJOR FACILITATOR SUPERFAMILY MULTIDRUG TRANSPORTER MFSC"/>
    <property type="match status" value="1"/>
</dbReference>
<dbReference type="Gene3D" id="1.20.1250.20">
    <property type="entry name" value="MFS general substrate transporter like domains"/>
    <property type="match status" value="1"/>
</dbReference>
<evidence type="ECO:0000256" key="4">
    <source>
        <dbReference type="ARBA" id="ARBA00022475"/>
    </source>
</evidence>
<feature type="transmembrane region" description="Helical" evidence="8">
    <location>
        <begin position="97"/>
        <end position="118"/>
    </location>
</feature>
<feature type="transmembrane region" description="Helical" evidence="8">
    <location>
        <begin position="125"/>
        <end position="150"/>
    </location>
</feature>
<dbReference type="EMBL" id="BAABHK010000002">
    <property type="protein sequence ID" value="GAA4623857.1"/>
    <property type="molecule type" value="Genomic_DNA"/>
</dbReference>
<feature type="transmembrane region" description="Helical" evidence="8">
    <location>
        <begin position="482"/>
        <end position="500"/>
    </location>
</feature>
<keyword evidence="5 8" id="KW-0812">Transmembrane</keyword>
<dbReference type="Pfam" id="PF07690">
    <property type="entry name" value="MFS_1"/>
    <property type="match status" value="1"/>
</dbReference>
<comment type="subcellular location">
    <subcellularLocation>
        <location evidence="1">Cell membrane</location>
        <topology evidence="1">Multi-pass membrane protein</topology>
    </subcellularLocation>
</comment>
<keyword evidence="11" id="KW-1185">Reference proteome</keyword>
<accession>A0ABP8U6W7</accession>
<dbReference type="PROSITE" id="PS50850">
    <property type="entry name" value="MFS"/>
    <property type="match status" value="1"/>
</dbReference>
<keyword evidence="7 8" id="KW-0472">Membrane</keyword>
<protein>
    <submittedName>
        <fullName evidence="10">DHA2 family efflux MFS transporter permease subunit</fullName>
    </submittedName>
</protein>
<sequence length="524" mass="54602">MALTALCLGMLVASLDTTIVNVTLPNLVTGLHAGLDQVLWVVNGYVLVYAALLITGGRLGDVLRSRRMLLAGLVLFTAASALCGVSDTVTQLVLARILQGLAGALMVPQVMMLISAIFPAERRGAAFGLLSATAGVAAVSGPVLGGLIVTDWSWRWVFYINVPICAAACVLTVLFVPDARPARRHRFDLLGIVLVTAGLGGITFGLIEGRHYDWGTVTGFVTIPEIIVAGAVVLAGFVWWEGRHAEPLVPLALFRYRSFSVANSVNAVLYLTMYGVTLLVSLHLQSVAGMSALRTGLTYLPMAFAMGFLSVPAGRLTDRVGGRSLMFGGLVLLAAGIGLLAWVESGTATASTFVGPLLVVGVGIAFVMAPATTEAMRELPARLAGASSGVFNSGRQVAGAIGVAVVGAVLQNRMTNEISGNAARLARQLPPGERARFADELPRMVGGGGVIPRSGGSGGTGLFQRLAHEAYANAFAAGERPALWMLIALVVAGAASCLLLRRAPARDEAAGQTPEERRPQEEAV</sequence>
<keyword evidence="6 8" id="KW-1133">Transmembrane helix</keyword>
<dbReference type="NCBIfam" id="TIGR00711">
    <property type="entry name" value="efflux_EmrB"/>
    <property type="match status" value="1"/>
</dbReference>
<dbReference type="SUPFAM" id="SSF103473">
    <property type="entry name" value="MFS general substrate transporter"/>
    <property type="match status" value="1"/>
</dbReference>
<feature type="transmembrane region" description="Helical" evidence="8">
    <location>
        <begin position="189"/>
        <end position="207"/>
    </location>
</feature>
<evidence type="ECO:0000256" key="3">
    <source>
        <dbReference type="ARBA" id="ARBA00022448"/>
    </source>
</evidence>
<comment type="similarity">
    <text evidence="2">Belongs to the major facilitator superfamily. EmrB family.</text>
</comment>
<feature type="transmembrane region" description="Helical" evidence="8">
    <location>
        <begin position="68"/>
        <end position="85"/>
    </location>
</feature>
<feature type="transmembrane region" description="Helical" evidence="8">
    <location>
        <begin position="390"/>
        <end position="410"/>
    </location>
</feature>
<evidence type="ECO:0000313" key="10">
    <source>
        <dbReference type="EMBL" id="GAA4623857.1"/>
    </source>
</evidence>
<feature type="transmembrane region" description="Helical" evidence="8">
    <location>
        <begin position="325"/>
        <end position="343"/>
    </location>
</feature>
<dbReference type="PRINTS" id="PR01036">
    <property type="entry name" value="TCRTETB"/>
</dbReference>
<keyword evidence="4" id="KW-1003">Cell membrane</keyword>
<evidence type="ECO:0000259" key="9">
    <source>
        <dbReference type="PROSITE" id="PS50850"/>
    </source>
</evidence>
<feature type="transmembrane region" description="Helical" evidence="8">
    <location>
        <begin position="296"/>
        <end position="313"/>
    </location>
</feature>
<dbReference type="InterPro" id="IPR004638">
    <property type="entry name" value="EmrB-like"/>
</dbReference>
<dbReference type="InterPro" id="IPR011701">
    <property type="entry name" value="MFS"/>
</dbReference>
<feature type="transmembrane region" description="Helical" evidence="8">
    <location>
        <begin position="261"/>
        <end position="284"/>
    </location>
</feature>
<feature type="transmembrane region" description="Helical" evidence="8">
    <location>
        <begin position="349"/>
        <end position="369"/>
    </location>
</feature>
<organism evidence="10 11">
    <name type="scientific">Actinoallomurus vinaceus</name>
    <dbReference type="NCBI Taxonomy" id="1080074"/>
    <lineage>
        <taxon>Bacteria</taxon>
        <taxon>Bacillati</taxon>
        <taxon>Actinomycetota</taxon>
        <taxon>Actinomycetes</taxon>
        <taxon>Streptosporangiales</taxon>
        <taxon>Thermomonosporaceae</taxon>
        <taxon>Actinoallomurus</taxon>
    </lineage>
</organism>
<keyword evidence="3" id="KW-0813">Transport</keyword>
<evidence type="ECO:0000256" key="8">
    <source>
        <dbReference type="SAM" id="Phobius"/>
    </source>
</evidence>
<dbReference type="InterPro" id="IPR020846">
    <property type="entry name" value="MFS_dom"/>
</dbReference>
<evidence type="ECO:0000256" key="1">
    <source>
        <dbReference type="ARBA" id="ARBA00004651"/>
    </source>
</evidence>
<name>A0ABP8U6W7_9ACTN</name>
<feature type="domain" description="Major facilitator superfamily (MFS) profile" evidence="9">
    <location>
        <begin position="2"/>
        <end position="505"/>
    </location>
</feature>
<feature type="transmembrane region" description="Helical" evidence="8">
    <location>
        <begin position="38"/>
        <end position="56"/>
    </location>
</feature>
<evidence type="ECO:0000256" key="5">
    <source>
        <dbReference type="ARBA" id="ARBA00022692"/>
    </source>
</evidence>
<gene>
    <name evidence="10" type="ORF">GCM10023196_021750</name>
</gene>
<evidence type="ECO:0000256" key="2">
    <source>
        <dbReference type="ARBA" id="ARBA00008537"/>
    </source>
</evidence>
<proteinExistence type="inferred from homology"/>
<evidence type="ECO:0000256" key="7">
    <source>
        <dbReference type="ARBA" id="ARBA00023136"/>
    </source>
</evidence>
<dbReference type="InterPro" id="IPR036259">
    <property type="entry name" value="MFS_trans_sf"/>
</dbReference>
<dbReference type="Proteomes" id="UP001501442">
    <property type="component" value="Unassembled WGS sequence"/>
</dbReference>
<reference evidence="11" key="1">
    <citation type="journal article" date="2019" name="Int. J. Syst. Evol. Microbiol.">
        <title>The Global Catalogue of Microorganisms (GCM) 10K type strain sequencing project: providing services to taxonomists for standard genome sequencing and annotation.</title>
        <authorList>
            <consortium name="The Broad Institute Genomics Platform"/>
            <consortium name="The Broad Institute Genome Sequencing Center for Infectious Disease"/>
            <person name="Wu L."/>
            <person name="Ma J."/>
        </authorList>
    </citation>
    <scope>NUCLEOTIDE SEQUENCE [LARGE SCALE GENOMIC DNA]</scope>
    <source>
        <strain evidence="11">JCM 17939</strain>
    </source>
</reference>
<dbReference type="CDD" id="cd17503">
    <property type="entry name" value="MFS_LmrB_MDR_like"/>
    <property type="match status" value="1"/>
</dbReference>
<comment type="caution">
    <text evidence="10">The sequence shown here is derived from an EMBL/GenBank/DDBJ whole genome shotgun (WGS) entry which is preliminary data.</text>
</comment>
<evidence type="ECO:0000313" key="11">
    <source>
        <dbReference type="Proteomes" id="UP001501442"/>
    </source>
</evidence>
<feature type="transmembrane region" description="Helical" evidence="8">
    <location>
        <begin position="156"/>
        <end position="177"/>
    </location>
</feature>